<name>G2XU75_BOTF4</name>
<dbReference type="AlphaFoldDB" id="G2XU75"/>
<dbReference type="EMBL" id="FQ790269">
    <property type="protein sequence ID" value="CCD44098.1"/>
    <property type="molecule type" value="Genomic_DNA"/>
</dbReference>
<protein>
    <submittedName>
        <fullName evidence="2">Uncharacterized protein</fullName>
    </submittedName>
</protein>
<feature type="signal peptide" evidence="1">
    <location>
        <begin position="1"/>
        <end position="18"/>
    </location>
</feature>
<evidence type="ECO:0000313" key="2">
    <source>
        <dbReference type="EMBL" id="CCD44098.1"/>
    </source>
</evidence>
<feature type="chain" id="PRO_5003440201" evidence="1">
    <location>
        <begin position="19"/>
        <end position="58"/>
    </location>
</feature>
<keyword evidence="1" id="KW-0732">Signal</keyword>
<evidence type="ECO:0000256" key="1">
    <source>
        <dbReference type="SAM" id="SignalP"/>
    </source>
</evidence>
<reference evidence="3" key="1">
    <citation type="journal article" date="2011" name="PLoS Genet.">
        <title>Genomic analysis of the necrotrophic fungal pathogens Sclerotinia sclerotiorum and Botrytis cinerea.</title>
        <authorList>
            <person name="Amselem J."/>
            <person name="Cuomo C.A."/>
            <person name="van Kan J.A."/>
            <person name="Viaud M."/>
            <person name="Benito E.P."/>
            <person name="Couloux A."/>
            <person name="Coutinho P.M."/>
            <person name="de Vries R.P."/>
            <person name="Dyer P.S."/>
            <person name="Fillinger S."/>
            <person name="Fournier E."/>
            <person name="Gout L."/>
            <person name="Hahn M."/>
            <person name="Kohn L."/>
            <person name="Lapalu N."/>
            <person name="Plummer K.M."/>
            <person name="Pradier J.M."/>
            <person name="Quevillon E."/>
            <person name="Sharon A."/>
            <person name="Simon A."/>
            <person name="ten Have A."/>
            <person name="Tudzynski B."/>
            <person name="Tudzynski P."/>
            <person name="Wincker P."/>
            <person name="Andrew M."/>
            <person name="Anthouard V."/>
            <person name="Beever R.E."/>
            <person name="Beffa R."/>
            <person name="Benoit I."/>
            <person name="Bouzid O."/>
            <person name="Brault B."/>
            <person name="Chen Z."/>
            <person name="Choquer M."/>
            <person name="Collemare J."/>
            <person name="Cotton P."/>
            <person name="Danchin E.G."/>
            <person name="Da Silva C."/>
            <person name="Gautier A."/>
            <person name="Giraud C."/>
            <person name="Giraud T."/>
            <person name="Gonzalez C."/>
            <person name="Grossetete S."/>
            <person name="Guldener U."/>
            <person name="Henrissat B."/>
            <person name="Howlett B.J."/>
            <person name="Kodira C."/>
            <person name="Kretschmer M."/>
            <person name="Lappartient A."/>
            <person name="Leroch M."/>
            <person name="Levis C."/>
            <person name="Mauceli E."/>
            <person name="Neuveglise C."/>
            <person name="Oeser B."/>
            <person name="Pearson M."/>
            <person name="Poulain J."/>
            <person name="Poussereau N."/>
            <person name="Quesneville H."/>
            <person name="Rascle C."/>
            <person name="Schumacher J."/>
            <person name="Segurens B."/>
            <person name="Sexton A."/>
            <person name="Silva E."/>
            <person name="Sirven C."/>
            <person name="Soanes D.M."/>
            <person name="Talbot N.J."/>
            <person name="Templeton M."/>
            <person name="Yandava C."/>
            <person name="Yarden O."/>
            <person name="Zeng Q."/>
            <person name="Rollins J.A."/>
            <person name="Lebrun M.H."/>
            <person name="Dickman M."/>
        </authorList>
    </citation>
    <scope>NUCLEOTIDE SEQUENCE [LARGE SCALE GENOMIC DNA]</scope>
    <source>
        <strain evidence="3">T4</strain>
    </source>
</reference>
<proteinExistence type="predicted"/>
<evidence type="ECO:0000313" key="3">
    <source>
        <dbReference type="Proteomes" id="UP000008177"/>
    </source>
</evidence>
<sequence length="58" mass="6640">MHLQLGAICHYLIRSLAALSIYLEPNQGITLAKQILFLKFVLPIQPLFAHRKSRQLVI</sequence>
<accession>G2XU75</accession>
<dbReference type="HOGENOM" id="CLU_2978835_0_0_1"/>
<dbReference type="InParanoid" id="G2XU75"/>
<dbReference type="Proteomes" id="UP000008177">
    <property type="component" value="Unplaced contigs"/>
</dbReference>
<gene>
    <name evidence="2" type="ORF">BofuT4_uP060450.1</name>
</gene>
<organism evidence="2 3">
    <name type="scientific">Botryotinia fuckeliana (strain T4)</name>
    <name type="common">Noble rot fungus</name>
    <name type="synonym">Botrytis cinerea</name>
    <dbReference type="NCBI Taxonomy" id="999810"/>
    <lineage>
        <taxon>Eukaryota</taxon>
        <taxon>Fungi</taxon>
        <taxon>Dikarya</taxon>
        <taxon>Ascomycota</taxon>
        <taxon>Pezizomycotina</taxon>
        <taxon>Leotiomycetes</taxon>
        <taxon>Helotiales</taxon>
        <taxon>Sclerotiniaceae</taxon>
        <taxon>Botrytis</taxon>
    </lineage>
</organism>